<evidence type="ECO:0000256" key="1">
    <source>
        <dbReference type="ARBA" id="ARBA00004173"/>
    </source>
</evidence>
<dbReference type="InterPro" id="IPR052374">
    <property type="entry name" value="SERAC1"/>
</dbReference>
<dbReference type="GO" id="GO:0016020">
    <property type="term" value="C:membrane"/>
    <property type="evidence" value="ECO:0007669"/>
    <property type="project" value="UniProtKB-SubCell"/>
</dbReference>
<dbReference type="InterPro" id="IPR029058">
    <property type="entry name" value="AB_hydrolase_fold"/>
</dbReference>
<dbReference type="OrthoDB" id="5086500at2759"/>
<dbReference type="Proteomes" id="UP000053097">
    <property type="component" value="Unassembled WGS sequence"/>
</dbReference>
<sequence length="272" mass="31257">MIDDDRPQEFFKDLARDLHLREWRKIGHDFEVVLDDCPQDMNASASGPFSCRGDDACMEDDLESAPKTRCWPKDWLPMDIPFLRIIGINYDTSLSMWTPFCPIESTKSTIRERSEDLVARLRMANLGQRPLVWVGHSMGGLLIKKMLVEEWKTGDRHDICKNTKAILFYSTPHRGSHVAALKQTTQMLVWPTVEVQELREESPQLLKLNEEFLQMLETYRIDIVSFTETKPTPVTALKFPLQFVSCPSADLGVGEFFQIPQDHLSICKPASR</sequence>
<evidence type="ECO:0000256" key="2">
    <source>
        <dbReference type="ARBA" id="ARBA00004240"/>
    </source>
</evidence>
<keyword evidence="5" id="KW-0496">Mitochondrion</keyword>
<accession>A0A026WY02</accession>
<dbReference type="EMBL" id="KK107070">
    <property type="protein sequence ID" value="EZA60693.1"/>
    <property type="molecule type" value="Genomic_DNA"/>
</dbReference>
<dbReference type="SUPFAM" id="SSF53474">
    <property type="entry name" value="alpha/beta-Hydrolases"/>
    <property type="match status" value="1"/>
</dbReference>
<keyword evidence="6" id="KW-0472">Membrane</keyword>
<evidence type="ECO:0000313" key="7">
    <source>
        <dbReference type="EMBL" id="EZA60693.1"/>
    </source>
</evidence>
<keyword evidence="8" id="KW-1185">Reference proteome</keyword>
<gene>
    <name evidence="7" type="ORF">X777_11352</name>
</gene>
<organism evidence="7 8">
    <name type="scientific">Ooceraea biroi</name>
    <name type="common">Clonal raider ant</name>
    <name type="synonym">Cerapachys biroi</name>
    <dbReference type="NCBI Taxonomy" id="2015173"/>
    <lineage>
        <taxon>Eukaryota</taxon>
        <taxon>Metazoa</taxon>
        <taxon>Ecdysozoa</taxon>
        <taxon>Arthropoda</taxon>
        <taxon>Hexapoda</taxon>
        <taxon>Insecta</taxon>
        <taxon>Pterygota</taxon>
        <taxon>Neoptera</taxon>
        <taxon>Endopterygota</taxon>
        <taxon>Hymenoptera</taxon>
        <taxon>Apocrita</taxon>
        <taxon>Aculeata</taxon>
        <taxon>Formicoidea</taxon>
        <taxon>Formicidae</taxon>
        <taxon>Dorylinae</taxon>
        <taxon>Ooceraea</taxon>
    </lineage>
</organism>
<dbReference type="AlphaFoldDB" id="A0A026WY02"/>
<dbReference type="GO" id="GO:0005783">
    <property type="term" value="C:endoplasmic reticulum"/>
    <property type="evidence" value="ECO:0007669"/>
    <property type="project" value="UniProtKB-SubCell"/>
</dbReference>
<dbReference type="PANTHER" id="PTHR48182">
    <property type="entry name" value="PROTEIN SERAC1"/>
    <property type="match status" value="1"/>
</dbReference>
<dbReference type="PANTHER" id="PTHR48182:SF2">
    <property type="entry name" value="PROTEIN SERAC1"/>
    <property type="match status" value="1"/>
</dbReference>
<dbReference type="Gene3D" id="3.40.50.1820">
    <property type="entry name" value="alpha/beta hydrolase"/>
    <property type="match status" value="1"/>
</dbReference>
<evidence type="ECO:0000313" key="8">
    <source>
        <dbReference type="Proteomes" id="UP000053097"/>
    </source>
</evidence>
<keyword evidence="4" id="KW-0256">Endoplasmic reticulum</keyword>
<evidence type="ECO:0000256" key="3">
    <source>
        <dbReference type="ARBA" id="ARBA00004370"/>
    </source>
</evidence>
<protein>
    <submittedName>
        <fullName evidence="7">Protein SERAC1</fullName>
    </submittedName>
</protein>
<evidence type="ECO:0000256" key="5">
    <source>
        <dbReference type="ARBA" id="ARBA00023128"/>
    </source>
</evidence>
<evidence type="ECO:0000256" key="4">
    <source>
        <dbReference type="ARBA" id="ARBA00022824"/>
    </source>
</evidence>
<evidence type="ECO:0000256" key="6">
    <source>
        <dbReference type="ARBA" id="ARBA00023136"/>
    </source>
</evidence>
<dbReference type="STRING" id="2015173.A0A026WY02"/>
<proteinExistence type="predicted"/>
<comment type="subcellular location">
    <subcellularLocation>
        <location evidence="2">Endoplasmic reticulum</location>
    </subcellularLocation>
    <subcellularLocation>
        <location evidence="3">Membrane</location>
    </subcellularLocation>
    <subcellularLocation>
        <location evidence="1">Mitochondrion</location>
    </subcellularLocation>
</comment>
<name>A0A026WY02_OOCBI</name>
<dbReference type="GO" id="GO:0005739">
    <property type="term" value="C:mitochondrion"/>
    <property type="evidence" value="ECO:0007669"/>
    <property type="project" value="UniProtKB-SubCell"/>
</dbReference>
<reference evidence="7 8" key="1">
    <citation type="journal article" date="2014" name="Curr. Biol.">
        <title>The genome of the clonal raider ant Cerapachys biroi.</title>
        <authorList>
            <person name="Oxley P.R."/>
            <person name="Ji L."/>
            <person name="Fetter-Pruneda I."/>
            <person name="McKenzie S.K."/>
            <person name="Li C."/>
            <person name="Hu H."/>
            <person name="Zhang G."/>
            <person name="Kronauer D.J."/>
        </authorList>
    </citation>
    <scope>NUCLEOTIDE SEQUENCE [LARGE SCALE GENOMIC DNA]</scope>
</reference>